<dbReference type="Gene3D" id="3.40.50.300">
    <property type="entry name" value="P-loop containing nucleotide triphosphate hydrolases"/>
    <property type="match status" value="1"/>
</dbReference>
<evidence type="ECO:0000256" key="1">
    <source>
        <dbReference type="ARBA" id="ARBA00022741"/>
    </source>
</evidence>
<dbReference type="SUPFAM" id="SSF52540">
    <property type="entry name" value="P-loop containing nucleoside triphosphate hydrolases"/>
    <property type="match status" value="1"/>
</dbReference>
<dbReference type="InterPro" id="IPR024156">
    <property type="entry name" value="Small_GTPase_ARF"/>
</dbReference>
<name>A0ABP1GD78_9EUKA</name>
<gene>
    <name evidence="4" type="ORF">HINF_LOCUS37</name>
</gene>
<comment type="similarity">
    <text evidence="3">Belongs to the small GTPase superfamily. Arf family.</text>
</comment>
<dbReference type="Pfam" id="PF00025">
    <property type="entry name" value="Arf"/>
    <property type="match status" value="1"/>
</dbReference>
<reference evidence="4 5" key="1">
    <citation type="submission" date="2024-07" db="EMBL/GenBank/DDBJ databases">
        <authorList>
            <person name="Akdeniz Z."/>
        </authorList>
    </citation>
    <scope>NUCLEOTIDE SEQUENCE [LARGE SCALE GENOMIC DNA]</scope>
</reference>
<dbReference type="InterPro" id="IPR005225">
    <property type="entry name" value="Small_GTP-bd"/>
</dbReference>
<keyword evidence="1 3" id="KW-0547">Nucleotide-binding</keyword>
<dbReference type="PROSITE" id="PS51417">
    <property type="entry name" value="ARF"/>
    <property type="match status" value="1"/>
</dbReference>
<dbReference type="NCBIfam" id="TIGR00231">
    <property type="entry name" value="small_GTP"/>
    <property type="match status" value="1"/>
</dbReference>
<evidence type="ECO:0000313" key="5">
    <source>
        <dbReference type="Proteomes" id="UP001642409"/>
    </source>
</evidence>
<accession>A0ABP1GD78</accession>
<dbReference type="InterPro" id="IPR027417">
    <property type="entry name" value="P-loop_NTPase"/>
</dbReference>
<dbReference type="Proteomes" id="UP001642409">
    <property type="component" value="Unassembled WGS sequence"/>
</dbReference>
<dbReference type="EMBL" id="CAXDID020000001">
    <property type="protein sequence ID" value="CAL5970097.1"/>
    <property type="molecule type" value="Genomic_DNA"/>
</dbReference>
<comment type="caution">
    <text evidence="4">The sequence shown here is derived from an EMBL/GenBank/DDBJ whole genome shotgun (WGS) entry which is preliminary data.</text>
</comment>
<evidence type="ECO:0000313" key="4">
    <source>
        <dbReference type="EMBL" id="CAL5970097.1"/>
    </source>
</evidence>
<protein>
    <submittedName>
        <fullName evidence="4">ADP-ribosylation_factor 1</fullName>
    </submittedName>
</protein>
<sequence length="172" mass="19591">MGAAPPPIYKILILGAESSGKTSVLNYIIQKRNQIPSPTFGHNKIFYDYNNVRFEFWDVGGSKQNTFNWQQYYQNSSAIIFVVDASNLFDSKMDESKQCFKQVVENTNEKSKIIVFANKQDLPQAMNTSEIYELLDLSNVSNRDVKIFESSTKNQKGMLAGIQYLYASVTNQ</sequence>
<dbReference type="InterPro" id="IPR006689">
    <property type="entry name" value="Small_GTPase_ARF/SAR"/>
</dbReference>
<organism evidence="4 5">
    <name type="scientific">Hexamita inflata</name>
    <dbReference type="NCBI Taxonomy" id="28002"/>
    <lineage>
        <taxon>Eukaryota</taxon>
        <taxon>Metamonada</taxon>
        <taxon>Diplomonadida</taxon>
        <taxon>Hexamitidae</taxon>
        <taxon>Hexamitinae</taxon>
        <taxon>Hexamita</taxon>
    </lineage>
</organism>
<dbReference type="PRINTS" id="PR00328">
    <property type="entry name" value="SAR1GTPBP"/>
</dbReference>
<keyword evidence="5" id="KW-1185">Reference proteome</keyword>
<dbReference type="SMART" id="SM00178">
    <property type="entry name" value="SAR"/>
    <property type="match status" value="1"/>
</dbReference>
<evidence type="ECO:0000256" key="2">
    <source>
        <dbReference type="ARBA" id="ARBA00023134"/>
    </source>
</evidence>
<dbReference type="SMART" id="SM00177">
    <property type="entry name" value="ARF"/>
    <property type="match status" value="1"/>
</dbReference>
<keyword evidence="2 3" id="KW-0342">GTP-binding</keyword>
<evidence type="ECO:0000256" key="3">
    <source>
        <dbReference type="RuleBase" id="RU003925"/>
    </source>
</evidence>
<dbReference type="PANTHER" id="PTHR11711">
    <property type="entry name" value="ADP RIBOSYLATION FACTOR-RELATED"/>
    <property type="match status" value="1"/>
</dbReference>
<proteinExistence type="inferred from homology"/>